<dbReference type="InterPro" id="IPR035940">
    <property type="entry name" value="CAP_sf"/>
</dbReference>
<protein>
    <recommendedName>
        <fullName evidence="1">SCP domain-containing protein</fullName>
    </recommendedName>
</protein>
<organism evidence="2 3">
    <name type="scientific">Sulfobacillus acidophilus (strain ATCC 700253 / DSM 10332 / NAL)</name>
    <dbReference type="NCBI Taxonomy" id="679936"/>
    <lineage>
        <taxon>Bacteria</taxon>
        <taxon>Bacillati</taxon>
        <taxon>Bacillota</taxon>
        <taxon>Clostridia</taxon>
        <taxon>Eubacteriales</taxon>
        <taxon>Clostridiales Family XVII. Incertae Sedis</taxon>
        <taxon>Sulfobacillus</taxon>
    </lineage>
</organism>
<reference evidence="2 3" key="2">
    <citation type="journal article" date="2012" name="Stand. Genomic Sci.">
        <title>Complete genome sequence of the moderately thermophilic mineral-sulfide-oxidizing firmicute Sulfobacillus acidophilus type strain (NAL(T)).</title>
        <authorList>
            <person name="Anderson I."/>
            <person name="Chertkov O."/>
            <person name="Chen A."/>
            <person name="Saunders E."/>
            <person name="Lapidus A."/>
            <person name="Nolan M."/>
            <person name="Lucas S."/>
            <person name="Hammon N."/>
            <person name="Deshpande S."/>
            <person name="Cheng J.F."/>
            <person name="Han C."/>
            <person name="Tapia R."/>
            <person name="Goodwin L.A."/>
            <person name="Pitluck S."/>
            <person name="Liolios K."/>
            <person name="Pagani I."/>
            <person name="Ivanova N."/>
            <person name="Mikhailova N."/>
            <person name="Pati A."/>
            <person name="Palaniappan K."/>
            <person name="Land M."/>
            <person name="Pan C."/>
            <person name="Rohde M."/>
            <person name="Pukall R."/>
            <person name="Goker M."/>
            <person name="Detter J.C."/>
            <person name="Woyke T."/>
            <person name="Bristow J."/>
            <person name="Eisen J.A."/>
            <person name="Markowitz V."/>
            <person name="Hugenholtz P."/>
            <person name="Kyrpides N.C."/>
            <person name="Klenk H.P."/>
            <person name="Mavromatis K."/>
        </authorList>
    </citation>
    <scope>NUCLEOTIDE SEQUENCE [LARGE SCALE GENOMIC DNA]</scope>
    <source>
        <strain evidence="3">ATCC 700253 / DSM 10332 / NAL</strain>
    </source>
</reference>
<evidence type="ECO:0000259" key="1">
    <source>
        <dbReference type="Pfam" id="PF00188"/>
    </source>
</evidence>
<dbReference type="PATRIC" id="fig|679936.5.peg.772"/>
<dbReference type="InterPro" id="IPR014044">
    <property type="entry name" value="CAP_dom"/>
</dbReference>
<reference evidence="3" key="1">
    <citation type="submission" date="2011-12" db="EMBL/GenBank/DDBJ databases">
        <title>The complete genome of chromosome of Sulfobacillus acidophilus DSM 10332.</title>
        <authorList>
            <person name="Lucas S."/>
            <person name="Han J."/>
            <person name="Lapidus A."/>
            <person name="Bruce D."/>
            <person name="Goodwin L."/>
            <person name="Pitluck S."/>
            <person name="Peters L."/>
            <person name="Kyrpides N."/>
            <person name="Mavromatis K."/>
            <person name="Ivanova N."/>
            <person name="Mikhailova N."/>
            <person name="Chertkov O."/>
            <person name="Saunders E."/>
            <person name="Detter J.C."/>
            <person name="Tapia R."/>
            <person name="Han C."/>
            <person name="Land M."/>
            <person name="Hauser L."/>
            <person name="Markowitz V."/>
            <person name="Cheng J.-F."/>
            <person name="Hugenholtz P."/>
            <person name="Woyke T."/>
            <person name="Wu D."/>
            <person name="Pukall R."/>
            <person name="Gehrich-Schroeter G."/>
            <person name="Schneider S."/>
            <person name="Klenk H.-P."/>
            <person name="Eisen J.A."/>
        </authorList>
    </citation>
    <scope>NUCLEOTIDE SEQUENCE [LARGE SCALE GENOMIC DNA]</scope>
    <source>
        <strain evidence="3">ATCC 700253 / DSM 10332 / NAL</strain>
    </source>
</reference>
<dbReference type="EMBL" id="CP003179">
    <property type="protein sequence ID" value="AEW04229.1"/>
    <property type="molecule type" value="Genomic_DNA"/>
</dbReference>
<dbReference type="Proteomes" id="UP000005439">
    <property type="component" value="Chromosome"/>
</dbReference>
<evidence type="ECO:0000313" key="3">
    <source>
        <dbReference type="Proteomes" id="UP000005439"/>
    </source>
</evidence>
<keyword evidence="3" id="KW-1185">Reference proteome</keyword>
<sequence>MRRRQRKALGWVFLLGILGLWAVPLDRSPDRIHLWEMPIRQFGPWATAAHYGYESGDLISPIVPPPVVNQVSPRWLGVQFIGDSRQHLLHDDLRLTVAKAGQLVVDHRLTEEYNGFVGFRLRHPLAPGTYRASLVAPGFSGSPETWSFTVRDNPIALKRTPSTNADRALAALNTLRTVMGLAPVAYNASLAAASEAHVLYLARHGYDTPSFHEESPGQTGFTGVNPWDRDLAFGWPEPVAGEVGIESGSPIPPEFLVQDLIDTVYHRLALLSDNLESLGLGEYWGDNGSVVMDLGFGYRSTLPSAIVYPYPGQPGVPTRWVDWESPDPAGSAEGQTFGYPITVDLPTVDRVMSWHLTLWKSGRPVPGITDAPGTGDLDPNQAGFIPQNPLAPDTPYTVVVRGRARYNGGVTRAFQYTWTFATGEGGLSVSAAVEPPQVILGVSQTGTGNPVPGMTIRVFRRVAPNQLIPVATGRSDQSGMGVFSLVGDPPGLYEAVTSTGNAVLFSWRANHGQSSGSQFRPF</sequence>
<dbReference type="STRING" id="679936.Sulac_0722"/>
<proteinExistence type="predicted"/>
<evidence type="ECO:0000313" key="2">
    <source>
        <dbReference type="EMBL" id="AEW04229.1"/>
    </source>
</evidence>
<gene>
    <name evidence="2" type="ordered locus">Sulac_0722</name>
</gene>
<accession>G8U0K7</accession>
<dbReference type="AlphaFoldDB" id="G8U0K7"/>
<dbReference type="SUPFAM" id="SSF55797">
    <property type="entry name" value="PR-1-like"/>
    <property type="match status" value="1"/>
</dbReference>
<feature type="domain" description="SCP" evidence="1">
    <location>
        <begin position="169"/>
        <end position="289"/>
    </location>
</feature>
<dbReference type="CDD" id="cd05379">
    <property type="entry name" value="CAP_bacterial"/>
    <property type="match status" value="1"/>
</dbReference>
<dbReference type="Pfam" id="PF00188">
    <property type="entry name" value="CAP"/>
    <property type="match status" value="1"/>
</dbReference>
<dbReference type="HOGENOM" id="CLU_521680_0_0_9"/>
<dbReference type="Gene3D" id="3.40.33.10">
    <property type="entry name" value="CAP"/>
    <property type="match status" value="1"/>
</dbReference>
<name>G8U0K7_SULAD</name>
<dbReference type="KEGG" id="sap:Sulac_0722"/>